<protein>
    <submittedName>
        <fullName evidence="2">Uncharacterized protein</fullName>
    </submittedName>
</protein>
<proteinExistence type="predicted"/>
<feature type="region of interest" description="Disordered" evidence="1">
    <location>
        <begin position="57"/>
        <end position="107"/>
    </location>
</feature>
<feature type="compositionally biased region" description="Low complexity" evidence="1">
    <location>
        <begin position="80"/>
        <end position="94"/>
    </location>
</feature>
<accession>A0A383A4Z4</accession>
<gene>
    <name evidence="2" type="ORF">METZ01_LOCUS455483</name>
</gene>
<sequence>PPRGPEDSTLRIPVGSIMPYCWTWTTPLETCCTSATRHSMSPMVYAGLHRTSCPAASLPCGPTTRRTKSSTSLCRRRSPTTRPMSSPSPTPYSTGMRPTPSMSPEMN</sequence>
<organism evidence="2">
    <name type="scientific">marine metagenome</name>
    <dbReference type="NCBI Taxonomy" id="408172"/>
    <lineage>
        <taxon>unclassified sequences</taxon>
        <taxon>metagenomes</taxon>
        <taxon>ecological metagenomes</taxon>
    </lineage>
</organism>
<feature type="non-terminal residue" evidence="2">
    <location>
        <position position="1"/>
    </location>
</feature>
<dbReference type="AlphaFoldDB" id="A0A383A4Z4"/>
<name>A0A383A4Z4_9ZZZZ</name>
<feature type="non-terminal residue" evidence="2">
    <location>
        <position position="107"/>
    </location>
</feature>
<evidence type="ECO:0000313" key="2">
    <source>
        <dbReference type="EMBL" id="SVE02629.1"/>
    </source>
</evidence>
<evidence type="ECO:0000256" key="1">
    <source>
        <dbReference type="SAM" id="MobiDB-lite"/>
    </source>
</evidence>
<dbReference type="EMBL" id="UINC01189096">
    <property type="protein sequence ID" value="SVE02629.1"/>
    <property type="molecule type" value="Genomic_DNA"/>
</dbReference>
<reference evidence="2" key="1">
    <citation type="submission" date="2018-05" db="EMBL/GenBank/DDBJ databases">
        <authorList>
            <person name="Lanie J.A."/>
            <person name="Ng W.-L."/>
            <person name="Kazmierczak K.M."/>
            <person name="Andrzejewski T.M."/>
            <person name="Davidsen T.M."/>
            <person name="Wayne K.J."/>
            <person name="Tettelin H."/>
            <person name="Glass J.I."/>
            <person name="Rusch D."/>
            <person name="Podicherti R."/>
            <person name="Tsui H.-C.T."/>
            <person name="Winkler M.E."/>
        </authorList>
    </citation>
    <scope>NUCLEOTIDE SEQUENCE</scope>
</reference>